<dbReference type="Pfam" id="PF12777">
    <property type="entry name" value="MT"/>
    <property type="match status" value="1"/>
</dbReference>
<dbReference type="InterPro" id="IPR035706">
    <property type="entry name" value="AAA_9"/>
</dbReference>
<evidence type="ECO:0000313" key="6">
    <source>
        <dbReference type="Ensembl" id="ENSCABP00000008230.1"/>
    </source>
</evidence>
<evidence type="ECO:0000313" key="7">
    <source>
        <dbReference type="Proteomes" id="UP000694404"/>
    </source>
</evidence>
<proteinExistence type="inferred from homology"/>
<sequence>MDWFQRWPKDALVAVAQHFLASYKIECTDEVKQSVVNTMGTFQDFVAEKCVEYFERYRRQTFVTPKSYLSFISGYKTIYREKFAYVGNLSDRMKTGLAKLMEAEVSVNQLSKELAVKERDLAVASERADGVLLDVTMKAQAAEKVKMQVQKVKDKAHAIVDEIAIDKAAAEEKLEAARPALEEAEAALQDSITGEIVELLQPYLDMEDYNLETAKKVCGNVAGLCSWTQAMAYFYSINKEVLPLKANLALQEARLAVAQTELNNAQNQLDEKQRELDQVQAMYNAAMQEKQTLLDDAEACRRKMNNATALIEGLGGEKIRWTESSKNFQNQIIRLVGNVLLATGFLSYSGPFNQGYRNLLLRLWKTEMDQNRIPYSDDLNLISMLVDNATIGEWSLQGLPNDDLSIQNAIIVTKASRYPLLIDPQGQGKIWIKNKEKDNELQVHSLFKAFFIFVSC</sequence>
<feature type="coiled-coil region" evidence="2">
    <location>
        <begin position="100"/>
        <end position="127"/>
    </location>
</feature>
<keyword evidence="2" id="KW-0175">Coiled coil</keyword>
<feature type="coiled-coil region" evidence="2">
    <location>
        <begin position="248"/>
        <end position="303"/>
    </location>
</feature>
<evidence type="ECO:0000259" key="3">
    <source>
        <dbReference type="Pfam" id="PF12777"/>
    </source>
</evidence>
<dbReference type="InterPro" id="IPR026983">
    <property type="entry name" value="DHC"/>
</dbReference>
<feature type="domain" description="Dynein heavy chain AAA module D4" evidence="4">
    <location>
        <begin position="1"/>
        <end position="78"/>
    </location>
</feature>
<evidence type="ECO:0000256" key="2">
    <source>
        <dbReference type="SAM" id="Coils"/>
    </source>
</evidence>
<dbReference type="PANTHER" id="PTHR46532:SF13">
    <property type="entry name" value="CYTOPLASMIC DYNEIN 1 HEAVY CHAIN 1"/>
    <property type="match status" value="1"/>
</dbReference>
<comment type="similarity">
    <text evidence="1">Belongs to the dynein heavy chain family.</text>
</comment>
<dbReference type="Gene3D" id="3.40.50.300">
    <property type="entry name" value="P-loop containing nucleotide triphosphate hydrolases"/>
    <property type="match status" value="1"/>
</dbReference>
<evidence type="ECO:0000256" key="1">
    <source>
        <dbReference type="ARBA" id="ARBA00008887"/>
    </source>
</evidence>
<keyword evidence="7" id="KW-1185">Reference proteome</keyword>
<dbReference type="GO" id="GO:0051959">
    <property type="term" value="F:dynein light intermediate chain binding"/>
    <property type="evidence" value="ECO:0007669"/>
    <property type="project" value="InterPro"/>
</dbReference>
<feature type="domain" description="Dynein heavy chain ATP-binding dynein motor region" evidence="5">
    <location>
        <begin position="393"/>
        <end position="447"/>
    </location>
</feature>
<protein>
    <submittedName>
        <fullName evidence="6">Uncharacterized protein</fullName>
    </submittedName>
</protein>
<name>A0A8C0GRB0_CHEAB</name>
<dbReference type="Pfam" id="PF12781">
    <property type="entry name" value="AAA_9"/>
    <property type="match status" value="1"/>
</dbReference>
<dbReference type="OMA" id="ICIMREI"/>
<dbReference type="Ensembl" id="ENSCABT00000009023.1">
    <property type="protein sequence ID" value="ENSCABP00000008230.1"/>
    <property type="gene ID" value="ENSCABG00000006208.1"/>
</dbReference>
<accession>A0A8C0GRB0</accession>
<organism evidence="6 7">
    <name type="scientific">Chelonoidis abingdonii</name>
    <name type="common">Abingdon island giant tortoise</name>
    <name type="synonym">Testudo abingdonii</name>
    <dbReference type="NCBI Taxonomy" id="106734"/>
    <lineage>
        <taxon>Eukaryota</taxon>
        <taxon>Metazoa</taxon>
        <taxon>Chordata</taxon>
        <taxon>Craniata</taxon>
        <taxon>Vertebrata</taxon>
        <taxon>Euteleostomi</taxon>
        <taxon>Archelosauria</taxon>
        <taxon>Testudinata</taxon>
        <taxon>Testudines</taxon>
        <taxon>Cryptodira</taxon>
        <taxon>Durocryptodira</taxon>
        <taxon>Testudinoidea</taxon>
        <taxon>Testudinidae</taxon>
        <taxon>Chelonoidis</taxon>
    </lineage>
</organism>
<feature type="domain" description="Dynein heavy chain coiled coil stalk" evidence="3">
    <location>
        <begin position="192"/>
        <end position="365"/>
    </location>
</feature>
<dbReference type="PANTHER" id="PTHR46532">
    <property type="entry name" value="MALE FERTILITY FACTOR KL5"/>
    <property type="match status" value="1"/>
</dbReference>
<dbReference type="Pfam" id="PF12780">
    <property type="entry name" value="AAA_8"/>
    <property type="match status" value="1"/>
</dbReference>
<dbReference type="GeneTree" id="ENSGT00940000164265"/>
<evidence type="ECO:0000259" key="5">
    <source>
        <dbReference type="Pfam" id="PF12781"/>
    </source>
</evidence>
<dbReference type="GO" id="GO:0005858">
    <property type="term" value="C:axonemal dynein complex"/>
    <property type="evidence" value="ECO:0007669"/>
    <property type="project" value="TreeGrafter"/>
</dbReference>
<dbReference type="GO" id="GO:0045505">
    <property type="term" value="F:dynein intermediate chain binding"/>
    <property type="evidence" value="ECO:0007669"/>
    <property type="project" value="InterPro"/>
</dbReference>
<reference evidence="6" key="2">
    <citation type="submission" date="2025-09" db="UniProtKB">
        <authorList>
            <consortium name="Ensembl"/>
        </authorList>
    </citation>
    <scope>IDENTIFICATION</scope>
</reference>
<dbReference type="Proteomes" id="UP000694404">
    <property type="component" value="Unplaced"/>
</dbReference>
<dbReference type="AlphaFoldDB" id="A0A8C0GRB0"/>
<dbReference type="Gene3D" id="1.20.920.20">
    <property type="match status" value="2"/>
</dbReference>
<dbReference type="GO" id="GO:0007018">
    <property type="term" value="P:microtubule-based movement"/>
    <property type="evidence" value="ECO:0007669"/>
    <property type="project" value="InterPro"/>
</dbReference>
<dbReference type="InterPro" id="IPR024743">
    <property type="entry name" value="Dynein_HC_stalk"/>
</dbReference>
<dbReference type="InterPro" id="IPR024317">
    <property type="entry name" value="Dynein_heavy_chain_D4_dom"/>
</dbReference>
<reference evidence="6" key="1">
    <citation type="submission" date="2025-08" db="UniProtKB">
        <authorList>
            <consortium name="Ensembl"/>
        </authorList>
    </citation>
    <scope>IDENTIFICATION</scope>
</reference>
<evidence type="ECO:0000259" key="4">
    <source>
        <dbReference type="Pfam" id="PF12780"/>
    </source>
</evidence>
<dbReference type="InterPro" id="IPR027417">
    <property type="entry name" value="P-loop_NTPase"/>
</dbReference>